<sequence length="338" mass="40611">MRSQAQTSQEEQQYQYQNQEGEDSDQDNQDDDNQSGNSDNNNRWDEEALKDMEFIATFLDNEEDNLPDMFDIKKIKKVQSDNCGLCEKPLSRITLAGTSTQKRHHCRKCGTSVCNLCSQQKRRLSKVDKKKFRVCDVCDTLMSNNNFESMYDNCLRQQQTTLNEIKRNINKREIQIKQANLQMEKYKKQLEQKLKEISEKESEKREKLTEKEELLSQFKQEYDEYRQKLEEMESDMQQKNEVIEKLQEQKSQLKLEKRKIENQRQKKESELKDQNKKLNEVYGQDYALSFEQNHYQHINDYIDRDQFREDDDCDYEDSLSIKDKNLENAMKDQNYNHQ</sequence>
<dbReference type="GO" id="GO:0008270">
    <property type="term" value="F:zinc ion binding"/>
    <property type="evidence" value="ECO:0007669"/>
    <property type="project" value="UniProtKB-KW"/>
</dbReference>
<dbReference type="PROSITE" id="PS50178">
    <property type="entry name" value="ZF_FYVE"/>
    <property type="match status" value="1"/>
</dbReference>
<feature type="compositionally biased region" description="Low complexity" evidence="6">
    <location>
        <begin position="1"/>
        <end position="19"/>
    </location>
</feature>
<dbReference type="Pfam" id="PF01363">
    <property type="entry name" value="FYVE"/>
    <property type="match status" value="1"/>
</dbReference>
<keyword evidence="1" id="KW-0479">Metal-binding</keyword>
<dbReference type="SUPFAM" id="SSF57903">
    <property type="entry name" value="FYVE/PHD zinc finger"/>
    <property type="match status" value="1"/>
</dbReference>
<feature type="coiled-coil region" evidence="5">
    <location>
        <begin position="155"/>
        <end position="284"/>
    </location>
</feature>
<accession>A0A078ABL0</accession>
<organism evidence="8 9">
    <name type="scientific">Stylonychia lemnae</name>
    <name type="common">Ciliate</name>
    <dbReference type="NCBI Taxonomy" id="5949"/>
    <lineage>
        <taxon>Eukaryota</taxon>
        <taxon>Sar</taxon>
        <taxon>Alveolata</taxon>
        <taxon>Ciliophora</taxon>
        <taxon>Intramacronucleata</taxon>
        <taxon>Spirotrichea</taxon>
        <taxon>Stichotrichia</taxon>
        <taxon>Sporadotrichida</taxon>
        <taxon>Oxytrichidae</taxon>
        <taxon>Stylonychinae</taxon>
        <taxon>Stylonychia</taxon>
    </lineage>
</organism>
<evidence type="ECO:0000256" key="3">
    <source>
        <dbReference type="ARBA" id="ARBA00022833"/>
    </source>
</evidence>
<dbReference type="Gene3D" id="3.30.40.10">
    <property type="entry name" value="Zinc/RING finger domain, C3HC4 (zinc finger)"/>
    <property type="match status" value="1"/>
</dbReference>
<evidence type="ECO:0000313" key="8">
    <source>
        <dbReference type="EMBL" id="CDW79685.1"/>
    </source>
</evidence>
<dbReference type="EMBL" id="CCKQ01008248">
    <property type="protein sequence ID" value="CDW79685.1"/>
    <property type="molecule type" value="Genomic_DNA"/>
</dbReference>
<dbReference type="AlphaFoldDB" id="A0A078ABL0"/>
<evidence type="ECO:0000256" key="5">
    <source>
        <dbReference type="SAM" id="Coils"/>
    </source>
</evidence>
<dbReference type="OrthoDB" id="70570at2759"/>
<evidence type="ECO:0000256" key="6">
    <source>
        <dbReference type="SAM" id="MobiDB-lite"/>
    </source>
</evidence>
<evidence type="ECO:0000313" key="9">
    <source>
        <dbReference type="Proteomes" id="UP000039865"/>
    </source>
</evidence>
<dbReference type="InterPro" id="IPR017455">
    <property type="entry name" value="Znf_FYVE-rel"/>
</dbReference>
<dbReference type="SMART" id="SM00064">
    <property type="entry name" value="FYVE"/>
    <property type="match status" value="1"/>
</dbReference>
<feature type="compositionally biased region" description="Acidic residues" evidence="6">
    <location>
        <begin position="20"/>
        <end position="33"/>
    </location>
</feature>
<evidence type="ECO:0000259" key="7">
    <source>
        <dbReference type="PROSITE" id="PS50178"/>
    </source>
</evidence>
<keyword evidence="3" id="KW-0862">Zinc</keyword>
<gene>
    <name evidence="8" type="primary">Contig16778.g17871</name>
    <name evidence="8" type="ORF">STYLEM_8676</name>
</gene>
<keyword evidence="5" id="KW-0175">Coiled coil</keyword>
<evidence type="ECO:0000256" key="1">
    <source>
        <dbReference type="ARBA" id="ARBA00022723"/>
    </source>
</evidence>
<dbReference type="OMA" id="QGKNECC"/>
<dbReference type="InterPro" id="IPR000306">
    <property type="entry name" value="Znf_FYVE"/>
</dbReference>
<keyword evidence="9" id="KW-1185">Reference proteome</keyword>
<keyword evidence="2 4" id="KW-0863">Zinc-finger</keyword>
<dbReference type="InParanoid" id="A0A078ABL0"/>
<proteinExistence type="predicted"/>
<protein>
    <submittedName>
        <fullName evidence="8">And ph domain-containing protein 6</fullName>
    </submittedName>
</protein>
<reference evidence="8 9" key="1">
    <citation type="submission" date="2014-06" db="EMBL/GenBank/DDBJ databases">
        <authorList>
            <person name="Swart Estienne"/>
        </authorList>
    </citation>
    <scope>NUCLEOTIDE SEQUENCE [LARGE SCALE GENOMIC DNA]</scope>
    <source>
        <strain evidence="8 9">130c</strain>
    </source>
</reference>
<dbReference type="Proteomes" id="UP000039865">
    <property type="component" value="Unassembled WGS sequence"/>
</dbReference>
<feature type="region of interest" description="Disordered" evidence="6">
    <location>
        <begin position="1"/>
        <end position="44"/>
    </location>
</feature>
<name>A0A078ABL0_STYLE</name>
<dbReference type="InterPro" id="IPR011011">
    <property type="entry name" value="Znf_FYVE_PHD"/>
</dbReference>
<dbReference type="InterPro" id="IPR013083">
    <property type="entry name" value="Znf_RING/FYVE/PHD"/>
</dbReference>
<feature type="domain" description="FYVE-type" evidence="7">
    <location>
        <begin position="77"/>
        <end position="143"/>
    </location>
</feature>
<evidence type="ECO:0000256" key="4">
    <source>
        <dbReference type="PROSITE-ProRule" id="PRU00091"/>
    </source>
</evidence>
<evidence type="ECO:0000256" key="2">
    <source>
        <dbReference type="ARBA" id="ARBA00022771"/>
    </source>
</evidence>